<gene>
    <name evidence="3" type="ORF">SEMRO_131_G062210.1</name>
</gene>
<reference evidence="3" key="1">
    <citation type="submission" date="2020-06" db="EMBL/GenBank/DDBJ databases">
        <authorList>
            <consortium name="Plant Systems Biology data submission"/>
        </authorList>
    </citation>
    <scope>NUCLEOTIDE SEQUENCE</scope>
    <source>
        <strain evidence="3">D6</strain>
    </source>
</reference>
<dbReference type="PANTHER" id="PTHR37471:SF1">
    <property type="entry name" value="AB HYDROLASE-1 DOMAIN-CONTAINING PROTEIN"/>
    <property type="match status" value="1"/>
</dbReference>
<feature type="transmembrane region" description="Helical" evidence="2">
    <location>
        <begin position="383"/>
        <end position="404"/>
    </location>
</feature>
<keyword evidence="2" id="KW-1133">Transmembrane helix</keyword>
<dbReference type="AlphaFoldDB" id="A0A9N8DM34"/>
<feature type="transmembrane region" description="Helical" evidence="2">
    <location>
        <begin position="340"/>
        <end position="363"/>
    </location>
</feature>
<keyword evidence="2" id="KW-0812">Transmembrane</keyword>
<dbReference type="Proteomes" id="UP001153069">
    <property type="component" value="Unassembled WGS sequence"/>
</dbReference>
<feature type="compositionally biased region" description="Low complexity" evidence="1">
    <location>
        <begin position="223"/>
        <end position="247"/>
    </location>
</feature>
<feature type="transmembrane region" description="Helical" evidence="2">
    <location>
        <begin position="28"/>
        <end position="50"/>
    </location>
</feature>
<keyword evidence="4" id="KW-1185">Reference proteome</keyword>
<evidence type="ECO:0000313" key="3">
    <source>
        <dbReference type="EMBL" id="CAB9502234.1"/>
    </source>
</evidence>
<sequence length="629" mass="71301">MATSRCYQDLRDLAQSKVPRDPDAQGRLSLIGVCMTMIDCIIPWMIWLLLPCLLLQKLVHHGRYESLELVCDSSEYPPVPTYFVVYLVLEVLFHVSMRIKLAYLQAKDPLVESLKAGGIMSLTQRKRHWNQTMNAVSDNPSKFFQDWFFGTKMEDLSIKDLRNFVAWSCFEGRLVEHLSPREMLQLDTFVRDALLRTNHPRQSQLQESREVASSTPVLQSQISLSETSCSTTDSLSDESSLSSASSLRPADEDELESTDQQELIQNRAAIHKELLWRQLRLQQSKPIPEAQLAELMRNVTDSHAASESAAPTCIIQDHTRARRFKHPTVDPILGVRIAPLFVHVTFVLFSHVLGSMLLWILGFQKYQAGSMTYCYRSGNQERTTPLVFIHGIGVGPIAYVVLIFQMIMMTSGRPVFLPELPTVSVCRPWVMPSACLSPQQVATSLSMMLANHGFAKATFSGHSFGTFWMTYLVKYAPSVVAGLVFVDPVNFCLYDPLLADRNVYNEPDPGNIGYLIHTDMMVCWSIQRNLCLMEGNLFVEDIPQDIPVAVFVSGEDKIAPSKIQQTYLQKHRDCKVQKFEEAKQKKPWETHDLSVTVFDGCDHGMWLLDPQYKIPPLIAAMESLTDRTN</sequence>
<protein>
    <recommendedName>
        <fullName evidence="5">AB hydrolase-1 domain-containing protein</fullName>
    </recommendedName>
</protein>
<dbReference type="PANTHER" id="PTHR37471">
    <property type="entry name" value="UNNAMED PRODUCT"/>
    <property type="match status" value="1"/>
</dbReference>
<name>A0A9N8DM34_9STRA</name>
<dbReference type="EMBL" id="CAICTM010000130">
    <property type="protein sequence ID" value="CAB9502234.1"/>
    <property type="molecule type" value="Genomic_DNA"/>
</dbReference>
<dbReference type="OrthoDB" id="6431331at2759"/>
<dbReference type="SUPFAM" id="SSF53474">
    <property type="entry name" value="alpha/beta-Hydrolases"/>
    <property type="match status" value="1"/>
</dbReference>
<feature type="compositionally biased region" description="Polar residues" evidence="1">
    <location>
        <begin position="200"/>
        <end position="222"/>
    </location>
</feature>
<feature type="region of interest" description="Disordered" evidence="1">
    <location>
        <begin position="200"/>
        <end position="260"/>
    </location>
</feature>
<keyword evidence="2" id="KW-0472">Membrane</keyword>
<evidence type="ECO:0000256" key="1">
    <source>
        <dbReference type="SAM" id="MobiDB-lite"/>
    </source>
</evidence>
<proteinExistence type="predicted"/>
<dbReference type="Gene3D" id="3.40.50.1820">
    <property type="entry name" value="alpha/beta hydrolase"/>
    <property type="match status" value="1"/>
</dbReference>
<organism evidence="3 4">
    <name type="scientific">Seminavis robusta</name>
    <dbReference type="NCBI Taxonomy" id="568900"/>
    <lineage>
        <taxon>Eukaryota</taxon>
        <taxon>Sar</taxon>
        <taxon>Stramenopiles</taxon>
        <taxon>Ochrophyta</taxon>
        <taxon>Bacillariophyta</taxon>
        <taxon>Bacillariophyceae</taxon>
        <taxon>Bacillariophycidae</taxon>
        <taxon>Naviculales</taxon>
        <taxon>Naviculaceae</taxon>
        <taxon>Seminavis</taxon>
    </lineage>
</organism>
<dbReference type="InterPro" id="IPR029058">
    <property type="entry name" value="AB_hydrolase_fold"/>
</dbReference>
<evidence type="ECO:0000313" key="4">
    <source>
        <dbReference type="Proteomes" id="UP001153069"/>
    </source>
</evidence>
<accession>A0A9N8DM34</accession>
<evidence type="ECO:0000256" key="2">
    <source>
        <dbReference type="SAM" id="Phobius"/>
    </source>
</evidence>
<evidence type="ECO:0008006" key="5">
    <source>
        <dbReference type="Google" id="ProtNLM"/>
    </source>
</evidence>
<comment type="caution">
    <text evidence="3">The sequence shown here is derived from an EMBL/GenBank/DDBJ whole genome shotgun (WGS) entry which is preliminary data.</text>
</comment>